<dbReference type="RefSeq" id="WP_119738356.1">
    <property type="nucleotide sequence ID" value="NZ_QYUN01000002.1"/>
</dbReference>
<dbReference type="Pfam" id="PF13591">
    <property type="entry name" value="MerR_2"/>
    <property type="match status" value="1"/>
</dbReference>
<dbReference type="Proteomes" id="UP000285190">
    <property type="component" value="Unassembled WGS sequence"/>
</dbReference>
<name>A0A418X0Z2_9BURK</name>
<evidence type="ECO:0000313" key="2">
    <source>
        <dbReference type="Proteomes" id="UP000285190"/>
    </source>
</evidence>
<sequence length="111" mass="12364">MMMQVASAVWLNETELCSIEYLAEVSGLSVTDIRDLVDIGAILPAQGPTDDMDESQSFHLRYVVTAKKARRLRDDFELDRHGVAVALMLLRRIQDLEAELQSSIAGGTTKR</sequence>
<comment type="caution">
    <text evidence="1">The sequence shown here is derived from an EMBL/GenBank/DDBJ whole genome shotgun (WGS) entry which is preliminary data.</text>
</comment>
<proteinExistence type="predicted"/>
<dbReference type="OrthoDB" id="8776701at2"/>
<organism evidence="1 2">
    <name type="scientific">Noviherbaspirillum cavernae</name>
    <dbReference type="NCBI Taxonomy" id="2320862"/>
    <lineage>
        <taxon>Bacteria</taxon>
        <taxon>Pseudomonadati</taxon>
        <taxon>Pseudomonadota</taxon>
        <taxon>Betaproteobacteria</taxon>
        <taxon>Burkholderiales</taxon>
        <taxon>Oxalobacteraceae</taxon>
        <taxon>Noviherbaspirillum</taxon>
    </lineage>
</organism>
<dbReference type="Gene3D" id="1.10.1660.10">
    <property type="match status" value="1"/>
</dbReference>
<reference evidence="1 2" key="1">
    <citation type="submission" date="2018-09" db="EMBL/GenBank/DDBJ databases">
        <authorList>
            <person name="Zhu H."/>
        </authorList>
    </citation>
    <scope>NUCLEOTIDE SEQUENCE [LARGE SCALE GENOMIC DNA]</scope>
    <source>
        <strain evidence="1 2">K2R10-39</strain>
    </source>
</reference>
<dbReference type="EMBL" id="QYUN01000002">
    <property type="protein sequence ID" value="RJG06092.1"/>
    <property type="molecule type" value="Genomic_DNA"/>
</dbReference>
<evidence type="ECO:0000313" key="1">
    <source>
        <dbReference type="EMBL" id="RJG06092.1"/>
    </source>
</evidence>
<gene>
    <name evidence="1" type="ORF">D3870_08805</name>
</gene>
<keyword evidence="2" id="KW-1185">Reference proteome</keyword>
<dbReference type="AlphaFoldDB" id="A0A418X0Z2"/>
<protein>
    <recommendedName>
        <fullName evidence="3">MerR family transcriptional regulator</fullName>
    </recommendedName>
</protein>
<evidence type="ECO:0008006" key="3">
    <source>
        <dbReference type="Google" id="ProtNLM"/>
    </source>
</evidence>
<accession>A0A418X0Z2</accession>